<dbReference type="InterPro" id="IPR015590">
    <property type="entry name" value="Aldehyde_DH_dom"/>
</dbReference>
<dbReference type="InterPro" id="IPR029510">
    <property type="entry name" value="Ald_DH_CS_GLU"/>
</dbReference>
<dbReference type="InterPro" id="IPR016163">
    <property type="entry name" value="Ald_DH_C"/>
</dbReference>
<comment type="similarity">
    <text evidence="1 6">Belongs to the aldehyde dehydrogenase family.</text>
</comment>
<dbReference type="PANTHER" id="PTHR11699">
    <property type="entry name" value="ALDEHYDE DEHYDROGENASE-RELATED"/>
    <property type="match status" value="1"/>
</dbReference>
<organism evidence="8 9">
    <name type="scientific">Aspergillus pseudoustus</name>
    <dbReference type="NCBI Taxonomy" id="1810923"/>
    <lineage>
        <taxon>Eukaryota</taxon>
        <taxon>Fungi</taxon>
        <taxon>Dikarya</taxon>
        <taxon>Ascomycota</taxon>
        <taxon>Pezizomycotina</taxon>
        <taxon>Eurotiomycetes</taxon>
        <taxon>Eurotiomycetidae</taxon>
        <taxon>Eurotiales</taxon>
        <taxon>Aspergillaceae</taxon>
        <taxon>Aspergillus</taxon>
        <taxon>Aspergillus subgen. Nidulantes</taxon>
    </lineage>
</organism>
<reference evidence="8 9" key="1">
    <citation type="submission" date="2024-07" db="EMBL/GenBank/DDBJ databases">
        <title>Section-level genome sequencing and comparative genomics of Aspergillus sections Usti and Cavernicolus.</title>
        <authorList>
            <consortium name="Lawrence Berkeley National Laboratory"/>
            <person name="Nybo J.L."/>
            <person name="Vesth T.C."/>
            <person name="Theobald S."/>
            <person name="Frisvad J.C."/>
            <person name="Larsen T.O."/>
            <person name="Kjaerboelling I."/>
            <person name="Rothschild-Mancinelli K."/>
            <person name="Lyhne E.K."/>
            <person name="Kogle M.E."/>
            <person name="Barry K."/>
            <person name="Clum A."/>
            <person name="Na H."/>
            <person name="Ledsgaard L."/>
            <person name="Lin J."/>
            <person name="Lipzen A."/>
            <person name="Kuo A."/>
            <person name="Riley R."/>
            <person name="Mondo S."/>
            <person name="Labutti K."/>
            <person name="Haridas S."/>
            <person name="Pangalinan J."/>
            <person name="Salamov A.A."/>
            <person name="Simmons B.A."/>
            <person name="Magnuson J.K."/>
            <person name="Chen J."/>
            <person name="Drula E."/>
            <person name="Henrissat B."/>
            <person name="Wiebenga A."/>
            <person name="Lubbers R.J."/>
            <person name="Gomes A.C."/>
            <person name="Makela M.R."/>
            <person name="Stajich J."/>
            <person name="Grigoriev I.V."/>
            <person name="Mortensen U.H."/>
            <person name="De Vries R.P."/>
            <person name="Baker S.E."/>
            <person name="Andersen M.R."/>
        </authorList>
    </citation>
    <scope>NUCLEOTIDE SEQUENCE [LARGE SCALE GENOMIC DNA]</scope>
    <source>
        <strain evidence="8 9">CBS 123904</strain>
    </source>
</reference>
<evidence type="ECO:0000313" key="9">
    <source>
        <dbReference type="Proteomes" id="UP001610446"/>
    </source>
</evidence>
<evidence type="ECO:0000256" key="1">
    <source>
        <dbReference type="ARBA" id="ARBA00009986"/>
    </source>
</evidence>
<evidence type="ECO:0000256" key="6">
    <source>
        <dbReference type="RuleBase" id="RU003345"/>
    </source>
</evidence>
<dbReference type="InterPro" id="IPR016161">
    <property type="entry name" value="Ald_DH/histidinol_DH"/>
</dbReference>
<dbReference type="EMBL" id="JBFXLU010000197">
    <property type="protein sequence ID" value="KAL2835660.1"/>
    <property type="molecule type" value="Genomic_DNA"/>
</dbReference>
<keyword evidence="2 6" id="KW-0560">Oxidoreductase</keyword>
<dbReference type="Proteomes" id="UP001610446">
    <property type="component" value="Unassembled WGS sequence"/>
</dbReference>
<sequence>MSQYESRLFINGELVAPSKGNTFPLLNPATSALVADIPIAEEDDIDRVVAAAEKAQPAWARLPARKRAAVIRKFADLMDQNKDRLSELDSVCMGKPLHDGLGDVQEACDITNYFAGLVELADGETSLNSADTLNISMRQPYGVVASIIPWNFPTMIWCHDVIPAAGAGNAVILKTSEKAPLGGVLLAQLAFQAGFPPGIINVVSGPGQTGALLSAHMRIRKISFTGSTGTGRAIMQNAAKSNLKAVSLELGGKSPLLVFDDADLPKTAAAAVKSITFNSGQICTASSRVYVQKGVAADFKKLVAQLMLNLRLGDPTDAKTNMGPQADSKQAAAIARFLEAGAKDGQALVGGKPALEAGENFIHPTVFANIPDKSKLDLEEIFGPVMVLHEFDTEEEAVRRANDTEYGLYASVFTKDGSRALRVARALEAGNVGVNCTSPDGAYELPFGGWKASGIGSQKGSTAVLEWTQAKSVYINHAA</sequence>
<gene>
    <name evidence="8" type="ORF">BJY01DRAFT_223300</name>
</gene>
<evidence type="ECO:0000256" key="4">
    <source>
        <dbReference type="ARBA" id="ARBA00049194"/>
    </source>
</evidence>
<protein>
    <recommendedName>
        <fullName evidence="3">aldehyde dehydrogenase (NAD(+))</fullName>
        <ecNumber evidence="3">1.2.1.3</ecNumber>
    </recommendedName>
</protein>
<dbReference type="Pfam" id="PF00171">
    <property type="entry name" value="Aldedh"/>
    <property type="match status" value="1"/>
</dbReference>
<dbReference type="SUPFAM" id="SSF53720">
    <property type="entry name" value="ALDH-like"/>
    <property type="match status" value="1"/>
</dbReference>
<comment type="catalytic activity">
    <reaction evidence="4">
        <text>an aldehyde + NAD(+) + H2O = a carboxylate + NADH + 2 H(+)</text>
        <dbReference type="Rhea" id="RHEA:16185"/>
        <dbReference type="ChEBI" id="CHEBI:15377"/>
        <dbReference type="ChEBI" id="CHEBI:15378"/>
        <dbReference type="ChEBI" id="CHEBI:17478"/>
        <dbReference type="ChEBI" id="CHEBI:29067"/>
        <dbReference type="ChEBI" id="CHEBI:57540"/>
        <dbReference type="ChEBI" id="CHEBI:57945"/>
        <dbReference type="EC" id="1.2.1.3"/>
    </reaction>
</comment>
<evidence type="ECO:0000256" key="2">
    <source>
        <dbReference type="ARBA" id="ARBA00023002"/>
    </source>
</evidence>
<dbReference type="PROSITE" id="PS00687">
    <property type="entry name" value="ALDEHYDE_DEHYDR_GLU"/>
    <property type="match status" value="1"/>
</dbReference>
<proteinExistence type="inferred from homology"/>
<dbReference type="Gene3D" id="3.40.605.10">
    <property type="entry name" value="Aldehyde Dehydrogenase, Chain A, domain 1"/>
    <property type="match status" value="1"/>
</dbReference>
<evidence type="ECO:0000256" key="5">
    <source>
        <dbReference type="PROSITE-ProRule" id="PRU10007"/>
    </source>
</evidence>
<evidence type="ECO:0000256" key="3">
    <source>
        <dbReference type="ARBA" id="ARBA00024226"/>
    </source>
</evidence>
<dbReference type="Gene3D" id="3.40.309.10">
    <property type="entry name" value="Aldehyde Dehydrogenase, Chain A, domain 2"/>
    <property type="match status" value="1"/>
</dbReference>
<name>A0ABR4J6J0_9EURO</name>
<feature type="active site" evidence="5">
    <location>
        <position position="249"/>
    </location>
</feature>
<dbReference type="EC" id="1.2.1.3" evidence="3"/>
<evidence type="ECO:0000259" key="7">
    <source>
        <dbReference type="Pfam" id="PF00171"/>
    </source>
</evidence>
<dbReference type="InterPro" id="IPR016162">
    <property type="entry name" value="Ald_DH_N"/>
</dbReference>
<feature type="domain" description="Aldehyde dehydrogenase" evidence="7">
    <location>
        <begin position="18"/>
        <end position="473"/>
    </location>
</feature>
<accession>A0ABR4J6J0</accession>
<comment type="caution">
    <text evidence="8">The sequence shown here is derived from an EMBL/GenBank/DDBJ whole genome shotgun (WGS) entry which is preliminary data.</text>
</comment>
<keyword evidence="9" id="KW-1185">Reference proteome</keyword>
<evidence type="ECO:0000313" key="8">
    <source>
        <dbReference type="EMBL" id="KAL2835660.1"/>
    </source>
</evidence>